<feature type="region of interest" description="Disordered" evidence="2">
    <location>
        <begin position="1"/>
        <end position="89"/>
    </location>
</feature>
<dbReference type="InterPro" id="IPR039261">
    <property type="entry name" value="FNR_nucleotide-bd"/>
</dbReference>
<reference evidence="4 5" key="1">
    <citation type="submission" date="2014-02" db="EMBL/GenBank/DDBJ databases">
        <authorList>
            <person name="Sibley D."/>
            <person name="Venepally P."/>
            <person name="Karamycheva S."/>
            <person name="Hadjithomas M."/>
            <person name="Khan A."/>
            <person name="Brunk B."/>
            <person name="Roos D."/>
            <person name="Caler E."/>
            <person name="Lorenzi H."/>
        </authorList>
    </citation>
    <scope>NUCLEOTIDE SEQUENCE [LARGE SCALE GENOMIC DNA]</scope>
    <source>
        <strain evidence="4 5">GAB2-2007-GAL-DOM2</strain>
    </source>
</reference>
<dbReference type="PANTHER" id="PTHR19384:SF10">
    <property type="entry name" value="NADPH-DEPENDENT DIFLAVIN OXIDOREDUCTASE 1"/>
    <property type="match status" value="1"/>
</dbReference>
<dbReference type="Proteomes" id="UP000028837">
    <property type="component" value="Unassembled WGS sequence"/>
</dbReference>
<dbReference type="InterPro" id="IPR029039">
    <property type="entry name" value="Flavoprotein-like_sf"/>
</dbReference>
<protein>
    <submittedName>
        <fullName evidence="4">Flavodoxin domain-containing protein</fullName>
        <ecNumber evidence="4">1.2.1.51</ecNumber>
        <ecNumber evidence="4">1.6.2.4</ecNumber>
    </submittedName>
</protein>
<dbReference type="GO" id="GO:0050660">
    <property type="term" value="F:flavin adenine dinucleotide binding"/>
    <property type="evidence" value="ECO:0007669"/>
    <property type="project" value="TreeGrafter"/>
</dbReference>
<keyword evidence="1" id="KW-0285">Flavoprotein</keyword>
<dbReference type="PRINTS" id="PR00369">
    <property type="entry name" value="FLAVODOXIN"/>
</dbReference>
<gene>
    <name evidence="4" type="ORF">TGDOM2_249320</name>
</gene>
<dbReference type="EC" id="1.6.2.4" evidence="4"/>
<dbReference type="PROSITE" id="PS50902">
    <property type="entry name" value="FLAVODOXIN_LIKE"/>
    <property type="match status" value="1"/>
</dbReference>
<evidence type="ECO:0000256" key="2">
    <source>
        <dbReference type="SAM" id="MobiDB-lite"/>
    </source>
</evidence>
<feature type="compositionally biased region" description="Low complexity" evidence="2">
    <location>
        <begin position="58"/>
        <end position="89"/>
    </location>
</feature>
<dbReference type="GO" id="GO:0010181">
    <property type="term" value="F:FMN binding"/>
    <property type="evidence" value="ECO:0007669"/>
    <property type="project" value="InterPro"/>
</dbReference>
<dbReference type="SUPFAM" id="SSF52218">
    <property type="entry name" value="Flavoproteins"/>
    <property type="match status" value="1"/>
</dbReference>
<dbReference type="InterPro" id="IPR001094">
    <property type="entry name" value="Flavdoxin-like"/>
</dbReference>
<feature type="region of interest" description="Disordered" evidence="2">
    <location>
        <begin position="514"/>
        <end position="539"/>
    </location>
</feature>
<dbReference type="Gene3D" id="3.40.50.80">
    <property type="entry name" value="Nucleotide-binding domain of ferredoxin-NADP reductase (FNR) module"/>
    <property type="match status" value="1"/>
</dbReference>
<evidence type="ECO:0000259" key="3">
    <source>
        <dbReference type="PROSITE" id="PS50902"/>
    </source>
</evidence>
<organism evidence="4 5">
    <name type="scientific">Toxoplasma gondii GAB2-2007-GAL-DOM2</name>
    <dbReference type="NCBI Taxonomy" id="1130820"/>
    <lineage>
        <taxon>Eukaryota</taxon>
        <taxon>Sar</taxon>
        <taxon>Alveolata</taxon>
        <taxon>Apicomplexa</taxon>
        <taxon>Conoidasida</taxon>
        <taxon>Coccidia</taxon>
        <taxon>Eucoccidiorida</taxon>
        <taxon>Eimeriorina</taxon>
        <taxon>Sarcocystidae</taxon>
        <taxon>Toxoplasma</taxon>
    </lineage>
</organism>
<dbReference type="GO" id="GO:0003958">
    <property type="term" value="F:NADPH-hemoprotein reductase activity"/>
    <property type="evidence" value="ECO:0007669"/>
    <property type="project" value="UniProtKB-EC"/>
</dbReference>
<dbReference type="GO" id="GO:0050243">
    <property type="term" value="F:pyruvate dehydrogenase (NADP+) activity"/>
    <property type="evidence" value="ECO:0007669"/>
    <property type="project" value="UniProtKB-EC"/>
</dbReference>
<feature type="region of interest" description="Disordered" evidence="2">
    <location>
        <begin position="863"/>
        <end position="883"/>
    </location>
</feature>
<dbReference type="InterPro" id="IPR008254">
    <property type="entry name" value="Flavodoxin/NO_synth"/>
</dbReference>
<dbReference type="AlphaFoldDB" id="A0A086KPM4"/>
<comment type="caution">
    <text evidence="4">The sequence shown here is derived from an EMBL/GenBank/DDBJ whole genome shotgun (WGS) entry which is preliminary data.</text>
</comment>
<dbReference type="EMBL" id="AHZU02000283">
    <property type="protein sequence ID" value="KFG46342.1"/>
    <property type="molecule type" value="Genomic_DNA"/>
</dbReference>
<dbReference type="EC" id="1.2.1.51" evidence="4"/>
<dbReference type="VEuPathDB" id="ToxoDB:TGDOM2_249320"/>
<evidence type="ECO:0000256" key="1">
    <source>
        <dbReference type="ARBA" id="ARBA00022630"/>
    </source>
</evidence>
<dbReference type="InterPro" id="IPR017938">
    <property type="entry name" value="Riboflavin_synthase-like_b-brl"/>
</dbReference>
<dbReference type="SUPFAM" id="SSF52343">
    <property type="entry name" value="Ferredoxin reductase-like, C-terminal NADP-linked domain"/>
    <property type="match status" value="1"/>
</dbReference>
<evidence type="ECO:0000313" key="4">
    <source>
        <dbReference type="EMBL" id="KFG46342.1"/>
    </source>
</evidence>
<dbReference type="InterPro" id="IPR023173">
    <property type="entry name" value="NADPH_Cyt_P450_Rdtase_alpha"/>
</dbReference>
<keyword evidence="4" id="KW-0560">Oxidoreductase</keyword>
<dbReference type="GO" id="GO:0005829">
    <property type="term" value="C:cytosol"/>
    <property type="evidence" value="ECO:0007669"/>
    <property type="project" value="TreeGrafter"/>
</dbReference>
<dbReference type="Gene3D" id="3.40.50.360">
    <property type="match status" value="1"/>
</dbReference>
<name>A0A086KPM4_TOXGO</name>
<evidence type="ECO:0000313" key="5">
    <source>
        <dbReference type="Proteomes" id="UP000028837"/>
    </source>
</evidence>
<feature type="region of interest" description="Disordered" evidence="2">
    <location>
        <begin position="621"/>
        <end position="656"/>
    </location>
</feature>
<accession>A0A086KPM4</accession>
<feature type="compositionally biased region" description="Low complexity" evidence="2">
    <location>
        <begin position="626"/>
        <end position="656"/>
    </location>
</feature>
<feature type="region of interest" description="Disordered" evidence="2">
    <location>
        <begin position="338"/>
        <end position="376"/>
    </location>
</feature>
<dbReference type="Gene3D" id="1.20.990.10">
    <property type="entry name" value="NADPH-cytochrome p450 Reductase, Chain A, domain 3"/>
    <property type="match status" value="1"/>
</dbReference>
<proteinExistence type="predicted"/>
<dbReference type="OrthoDB" id="332159at2759"/>
<dbReference type="PANTHER" id="PTHR19384">
    <property type="entry name" value="NITRIC OXIDE SYNTHASE-RELATED"/>
    <property type="match status" value="1"/>
</dbReference>
<feature type="region of interest" description="Disordered" evidence="2">
    <location>
        <begin position="686"/>
        <end position="710"/>
    </location>
</feature>
<feature type="compositionally biased region" description="Basic and acidic residues" evidence="2">
    <location>
        <begin position="686"/>
        <end position="706"/>
    </location>
</feature>
<dbReference type="Pfam" id="PF00258">
    <property type="entry name" value="Flavodoxin_1"/>
    <property type="match status" value="1"/>
</dbReference>
<feature type="domain" description="Flavodoxin-like" evidence="3">
    <location>
        <begin position="114"/>
        <end position="302"/>
    </location>
</feature>
<sequence>MAARRRGRRTGKRDSAHASGVEAGQVPAEEMFQDQKEEENANKPGESNLLPSPRDTYVSLVSSGSPSPSSSSSPPLFSSSSPSSASLPAPALSSPSPLSFFSPSSSSVSCSAPLYVAFASQTGTAAEAARDLGRELLLLWKDKAGHKTSSSSTSSSSFPPPAVVRVDDLLLLLPALRRCSASTAPSPVEANPLSFAAFAQREEAVVVFVVSTTGYGEMPENAQKFWRLLLKASLPSDFLSSLKFAVFGLGDRLYKQFNFAARKLQMRLKQLGAQEVYRIGLGDDQHDFGYEGEFDPWLSGLLPSLVSLYSPSSSLSVASSSSFSSLSEAKQLPPSLYSVRVLPDKDETDENRDLREEKQEENMTKREEDRQKRAEEREGVLLASPLMKEIYEKGICEERGEHGAQRGSDIFGRVVSNKRLTPVSHFQKIHLLQLAVPRRSMRAALALSRGQALQEKEESASDDEVEETLFTPGSVCSISPLLPPRLTLAFLDALNLPVHARLQLRRGDAPAVLTGEEHREETGENTGEEAQENQKRHEQQTDVVVKALDLFTQVVDVSGRPSRFLLKLLATWIPHPLLKEKLLFLSSRSLEAKDEFCAYCRDERRTIAEVCWDFCCNADRSSPENGSDSSSSSASSSSSSSSASGSSASSSLSSPPLSDIVSALPLIQRRKYSIANCVFLPRSEESKRRRGETEREKRQNETRETENLVSCAGDASRAQNAKGVRWLMASPFLLRMHAPGLFLWLSAESRARFMDTLVSAEESREESSQDDVVVDICFSVVESETVSLRRCLGICSSFLAELPVGSLLPFSIEASKFPASFFDLKTRLILISPGTGVAPVRSLIQQRHAAWLSESAGKRADANTRAAVSSFSGEKAGRRKDGDATHSERDLLFLGFRHERADFLFAEEWKTFLPWLDVRVAFSRDGVYRHLGAEPEGAAGSTARRIRDKTKIYVQDLLEEARDQVASLLIESDAAVLICGRAHPMPSQVEETLVEILETSRGFSTDAARRFLADKKRRKRYVCDTWG</sequence>
<feature type="compositionally biased region" description="Basic residues" evidence="2">
    <location>
        <begin position="1"/>
        <end position="11"/>
    </location>
</feature>
<dbReference type="SUPFAM" id="SSF63380">
    <property type="entry name" value="Riboflavin synthase domain-like"/>
    <property type="match status" value="1"/>
</dbReference>
<feature type="compositionally biased region" description="Basic and acidic residues" evidence="2">
    <location>
        <begin position="351"/>
        <end position="376"/>
    </location>
</feature>